<name>A0A1I1BIL1_9PSEU</name>
<dbReference type="Proteomes" id="UP000243799">
    <property type="component" value="Unassembled WGS sequence"/>
</dbReference>
<dbReference type="PANTHER" id="PTHR32308">
    <property type="entry name" value="LYASE BETA SUBUNIT, PUTATIVE (AFU_ORTHOLOGUE AFUA_4G13030)-RELATED"/>
    <property type="match status" value="1"/>
</dbReference>
<comment type="cofactor">
    <cofactor evidence="1">
        <name>Mg(2+)</name>
        <dbReference type="ChEBI" id="CHEBI:18420"/>
    </cofactor>
</comment>
<organism evidence="7 8">
    <name type="scientific">Amycolatopsis marina</name>
    <dbReference type="NCBI Taxonomy" id="490629"/>
    <lineage>
        <taxon>Bacteria</taxon>
        <taxon>Bacillati</taxon>
        <taxon>Actinomycetota</taxon>
        <taxon>Actinomycetes</taxon>
        <taxon>Pseudonocardiales</taxon>
        <taxon>Pseudonocardiaceae</taxon>
        <taxon>Amycolatopsis</taxon>
    </lineage>
</organism>
<feature type="domain" description="HpcH/HpaI aldolase/citrate lyase" evidence="6">
    <location>
        <begin position="5"/>
        <end position="210"/>
    </location>
</feature>
<evidence type="ECO:0000256" key="5">
    <source>
        <dbReference type="PIRSR" id="PIRSR015582-2"/>
    </source>
</evidence>
<feature type="binding site" evidence="4">
    <location>
        <position position="65"/>
    </location>
    <ligand>
        <name>substrate</name>
    </ligand>
</feature>
<evidence type="ECO:0000256" key="2">
    <source>
        <dbReference type="ARBA" id="ARBA00022723"/>
    </source>
</evidence>
<dbReference type="PIRSF" id="PIRSF015582">
    <property type="entry name" value="Cit_lyase_B"/>
    <property type="match status" value="1"/>
</dbReference>
<evidence type="ECO:0000256" key="1">
    <source>
        <dbReference type="ARBA" id="ARBA00001946"/>
    </source>
</evidence>
<dbReference type="GO" id="GO:0016829">
    <property type="term" value="F:lyase activity"/>
    <property type="evidence" value="ECO:0007669"/>
    <property type="project" value="UniProtKB-KW"/>
</dbReference>
<dbReference type="AlphaFoldDB" id="A0A1I1BIL1"/>
<dbReference type="InterPro" id="IPR015813">
    <property type="entry name" value="Pyrv/PenolPyrv_kinase-like_dom"/>
</dbReference>
<protein>
    <submittedName>
        <fullName evidence="7">Citrate lyase subunit beta / citryl-CoA lyase</fullName>
    </submittedName>
</protein>
<dbReference type="InterPro" id="IPR011206">
    <property type="entry name" value="Citrate_lyase_beta/mcl1/mcl2"/>
</dbReference>
<evidence type="ECO:0000313" key="8">
    <source>
        <dbReference type="Proteomes" id="UP000243799"/>
    </source>
</evidence>
<evidence type="ECO:0000256" key="3">
    <source>
        <dbReference type="ARBA" id="ARBA00022842"/>
    </source>
</evidence>
<keyword evidence="7" id="KW-0456">Lyase</keyword>
<evidence type="ECO:0000313" key="7">
    <source>
        <dbReference type="EMBL" id="SFB49592.1"/>
    </source>
</evidence>
<dbReference type="SUPFAM" id="SSF51621">
    <property type="entry name" value="Phosphoenolpyruvate/pyruvate domain"/>
    <property type="match status" value="1"/>
</dbReference>
<keyword evidence="3 5" id="KW-0460">Magnesium</keyword>
<accession>A0A1I1BIL1</accession>
<dbReference type="GO" id="GO:0006107">
    <property type="term" value="P:oxaloacetate metabolic process"/>
    <property type="evidence" value="ECO:0007669"/>
    <property type="project" value="TreeGrafter"/>
</dbReference>
<evidence type="ECO:0000256" key="4">
    <source>
        <dbReference type="PIRSR" id="PIRSR015582-1"/>
    </source>
</evidence>
<dbReference type="OrthoDB" id="5172636at2"/>
<dbReference type="GO" id="GO:0000287">
    <property type="term" value="F:magnesium ion binding"/>
    <property type="evidence" value="ECO:0007669"/>
    <property type="project" value="TreeGrafter"/>
</dbReference>
<dbReference type="InterPro" id="IPR040442">
    <property type="entry name" value="Pyrv_kinase-like_dom_sf"/>
</dbReference>
<dbReference type="EMBL" id="FOKG01000014">
    <property type="protein sequence ID" value="SFB49592.1"/>
    <property type="molecule type" value="Genomic_DNA"/>
</dbReference>
<gene>
    <name evidence="7" type="ORF">SAMN05216266_11467</name>
</gene>
<keyword evidence="8" id="KW-1185">Reference proteome</keyword>
<dbReference type="RefSeq" id="WP_091675206.1">
    <property type="nucleotide sequence ID" value="NZ_FOKG01000014.1"/>
</dbReference>
<dbReference type="InterPro" id="IPR005000">
    <property type="entry name" value="Aldolase/citrate-lyase_domain"/>
</dbReference>
<feature type="binding site" evidence="5">
    <location>
        <position position="140"/>
    </location>
    <ligand>
        <name>Mg(2+)</name>
        <dbReference type="ChEBI" id="CHEBI:18420"/>
    </ligand>
</feature>
<evidence type="ECO:0000259" key="6">
    <source>
        <dbReference type="Pfam" id="PF03328"/>
    </source>
</evidence>
<sequence>MVTPRSWLFCPGNRPDRLTKAARVADVVVADLEDAVPVLGKADARADIADWLRRNQDTASRVWVRVNNDQRHLDADLDAVEELGIGGIILPKAEPEGVTAVTDRSRRPLFGLVETARGLWQLHELAALPGVHTLTLGEYDLAADLGTASPDTDQAPLAWARAQVVAGCAAAGLAPPPAPVAATVNDLAEFTASTAALLRNGFFGRMCIHPGQVEVAHEAMRPGDQEVADARAVIRAAEAAESEGTGVVVLAGRMVDVAVVRRARRVLALAEGHR</sequence>
<keyword evidence="2 5" id="KW-0479">Metal-binding</keyword>
<proteinExistence type="predicted"/>
<dbReference type="Gene3D" id="3.20.20.60">
    <property type="entry name" value="Phosphoenolpyruvate-binding domains"/>
    <property type="match status" value="1"/>
</dbReference>
<reference evidence="8" key="1">
    <citation type="submission" date="2016-10" db="EMBL/GenBank/DDBJ databases">
        <authorList>
            <person name="Varghese N."/>
            <person name="Submissions S."/>
        </authorList>
    </citation>
    <scope>NUCLEOTIDE SEQUENCE [LARGE SCALE GENOMIC DNA]</scope>
    <source>
        <strain evidence="8">CGMCC 4.3568</strain>
    </source>
</reference>
<dbReference type="STRING" id="490629.SAMN05216266_11467"/>
<dbReference type="PANTHER" id="PTHR32308:SF0">
    <property type="entry name" value="HPCH_HPAI ALDOLASE_CITRATE LYASE DOMAIN-CONTAINING PROTEIN"/>
    <property type="match status" value="1"/>
</dbReference>
<feature type="binding site" evidence="4">
    <location>
        <position position="114"/>
    </location>
    <ligand>
        <name>substrate</name>
    </ligand>
</feature>
<feature type="binding site" evidence="5">
    <location>
        <position position="114"/>
    </location>
    <ligand>
        <name>Mg(2+)</name>
        <dbReference type="ChEBI" id="CHEBI:18420"/>
    </ligand>
</feature>
<dbReference type="Pfam" id="PF03328">
    <property type="entry name" value="HpcH_HpaI"/>
    <property type="match status" value="1"/>
</dbReference>